<dbReference type="GO" id="GO:0003735">
    <property type="term" value="F:structural constituent of ribosome"/>
    <property type="evidence" value="ECO:0007669"/>
    <property type="project" value="InterPro"/>
</dbReference>
<dbReference type="NCBIfam" id="NF001860">
    <property type="entry name" value="PRK00595.1"/>
    <property type="match status" value="1"/>
</dbReference>
<dbReference type="Proteomes" id="UP000321820">
    <property type="component" value="Chromosome"/>
</dbReference>
<protein>
    <recommendedName>
        <fullName evidence="4 5">Large ribosomal subunit protein bL33</fullName>
    </recommendedName>
</protein>
<dbReference type="InterPro" id="IPR038584">
    <property type="entry name" value="Ribosomal_bL33_sf"/>
</dbReference>
<evidence type="ECO:0000256" key="4">
    <source>
        <dbReference type="ARBA" id="ARBA00035176"/>
    </source>
</evidence>
<gene>
    <name evidence="5 6" type="primary">rpmG</name>
    <name evidence="6" type="ORF">FTW19_20555</name>
</gene>
<keyword evidence="3 5" id="KW-0687">Ribonucleoprotein</keyword>
<dbReference type="NCBIfam" id="NF001764">
    <property type="entry name" value="PRK00504.1"/>
    <property type="match status" value="1"/>
</dbReference>
<name>A0A5B9ED67_9BACT</name>
<accession>A0A5B9ED67</accession>
<dbReference type="PANTHER" id="PTHR43168">
    <property type="entry name" value="50S RIBOSOMAL PROTEIN L33, CHLOROPLASTIC"/>
    <property type="match status" value="1"/>
</dbReference>
<sequence>MREIVTLQCPECKNRNYSTTKNKKTTTGRLEFSKFCKFCRKHTAHKETK</sequence>
<dbReference type="AlphaFoldDB" id="A0A5B9ED67"/>
<dbReference type="GO" id="GO:0005840">
    <property type="term" value="C:ribosome"/>
    <property type="evidence" value="ECO:0007669"/>
    <property type="project" value="UniProtKB-KW"/>
</dbReference>
<dbReference type="KEGG" id="talb:FTW19_20555"/>
<proteinExistence type="inferred from homology"/>
<dbReference type="Pfam" id="PF00471">
    <property type="entry name" value="Ribosomal_L33"/>
    <property type="match status" value="1"/>
</dbReference>
<dbReference type="InterPro" id="IPR011332">
    <property type="entry name" value="Ribosomal_zn-bd"/>
</dbReference>
<evidence type="ECO:0000256" key="5">
    <source>
        <dbReference type="HAMAP-Rule" id="MF_00294"/>
    </source>
</evidence>
<dbReference type="Gene3D" id="2.20.28.120">
    <property type="entry name" value="Ribosomal protein L33"/>
    <property type="match status" value="1"/>
</dbReference>
<reference evidence="6 7" key="1">
    <citation type="submission" date="2019-08" db="EMBL/GenBank/DDBJ databases">
        <title>Complete genome sequence of Terriglobus albidus strain ORNL.</title>
        <authorList>
            <person name="Podar M."/>
        </authorList>
    </citation>
    <scope>NUCLEOTIDE SEQUENCE [LARGE SCALE GENOMIC DNA]</scope>
    <source>
        <strain evidence="6 7">ORNL</strain>
    </source>
</reference>
<dbReference type="GO" id="GO:1990904">
    <property type="term" value="C:ribonucleoprotein complex"/>
    <property type="evidence" value="ECO:0007669"/>
    <property type="project" value="UniProtKB-KW"/>
</dbReference>
<evidence type="ECO:0000256" key="2">
    <source>
        <dbReference type="ARBA" id="ARBA00022980"/>
    </source>
</evidence>
<dbReference type="GO" id="GO:0006412">
    <property type="term" value="P:translation"/>
    <property type="evidence" value="ECO:0007669"/>
    <property type="project" value="UniProtKB-UniRule"/>
</dbReference>
<organism evidence="6 7">
    <name type="scientific">Terriglobus albidus</name>
    <dbReference type="NCBI Taxonomy" id="1592106"/>
    <lineage>
        <taxon>Bacteria</taxon>
        <taxon>Pseudomonadati</taxon>
        <taxon>Acidobacteriota</taxon>
        <taxon>Terriglobia</taxon>
        <taxon>Terriglobales</taxon>
        <taxon>Acidobacteriaceae</taxon>
        <taxon>Terriglobus</taxon>
    </lineage>
</organism>
<dbReference type="EMBL" id="CP042806">
    <property type="protein sequence ID" value="QEE30158.1"/>
    <property type="molecule type" value="Genomic_DNA"/>
</dbReference>
<evidence type="ECO:0000313" key="6">
    <source>
        <dbReference type="EMBL" id="QEE30158.1"/>
    </source>
</evidence>
<dbReference type="NCBIfam" id="TIGR01023">
    <property type="entry name" value="rpmG_bact"/>
    <property type="match status" value="1"/>
</dbReference>
<evidence type="ECO:0000256" key="1">
    <source>
        <dbReference type="ARBA" id="ARBA00007596"/>
    </source>
</evidence>
<dbReference type="RefSeq" id="WP_147649427.1">
    <property type="nucleotide sequence ID" value="NZ_CP042806.1"/>
</dbReference>
<dbReference type="InterPro" id="IPR001705">
    <property type="entry name" value="Ribosomal_bL33"/>
</dbReference>
<dbReference type="PROSITE" id="PS00582">
    <property type="entry name" value="RIBOSOMAL_L33"/>
    <property type="match status" value="1"/>
</dbReference>
<dbReference type="HAMAP" id="MF_00294">
    <property type="entry name" value="Ribosomal_bL33"/>
    <property type="match status" value="1"/>
</dbReference>
<evidence type="ECO:0000256" key="3">
    <source>
        <dbReference type="ARBA" id="ARBA00023274"/>
    </source>
</evidence>
<keyword evidence="2 5" id="KW-0689">Ribosomal protein</keyword>
<dbReference type="InterPro" id="IPR018264">
    <property type="entry name" value="Ribosomal_bL33_CS"/>
</dbReference>
<dbReference type="SUPFAM" id="SSF57829">
    <property type="entry name" value="Zn-binding ribosomal proteins"/>
    <property type="match status" value="1"/>
</dbReference>
<comment type="similarity">
    <text evidence="1 5">Belongs to the bacterial ribosomal protein bL33 family.</text>
</comment>
<keyword evidence="7" id="KW-1185">Reference proteome</keyword>
<dbReference type="PANTHER" id="PTHR43168:SF2">
    <property type="entry name" value="LARGE RIBOSOMAL SUBUNIT PROTEIN BL33C"/>
    <property type="match status" value="1"/>
</dbReference>
<evidence type="ECO:0000313" key="7">
    <source>
        <dbReference type="Proteomes" id="UP000321820"/>
    </source>
</evidence>
<dbReference type="GO" id="GO:0005737">
    <property type="term" value="C:cytoplasm"/>
    <property type="evidence" value="ECO:0007669"/>
    <property type="project" value="UniProtKB-ARBA"/>
</dbReference>